<dbReference type="PROSITE" id="PS00135">
    <property type="entry name" value="TRYPSIN_SER"/>
    <property type="match status" value="1"/>
</dbReference>
<evidence type="ECO:0000256" key="2">
    <source>
        <dbReference type="RuleBase" id="RU363034"/>
    </source>
</evidence>
<dbReference type="InterPro" id="IPR001254">
    <property type="entry name" value="Trypsin_dom"/>
</dbReference>
<dbReference type="PANTHER" id="PTHR24260:SF136">
    <property type="entry name" value="GH08193P-RELATED"/>
    <property type="match status" value="1"/>
</dbReference>
<dbReference type="PANTHER" id="PTHR24260">
    <property type="match status" value="1"/>
</dbReference>
<keyword evidence="6" id="KW-1185">Reference proteome</keyword>
<dbReference type="InterPro" id="IPR051333">
    <property type="entry name" value="CLIP_Serine_Protease"/>
</dbReference>
<dbReference type="InterPro" id="IPR043504">
    <property type="entry name" value="Peptidase_S1_PA_chymotrypsin"/>
</dbReference>
<feature type="domain" description="Peptidase S1" evidence="4">
    <location>
        <begin position="44"/>
        <end position="306"/>
    </location>
</feature>
<gene>
    <name evidence="5" type="ORF">CYNAS_LOCUS6672</name>
</gene>
<dbReference type="InterPro" id="IPR009003">
    <property type="entry name" value="Peptidase_S1_PA"/>
</dbReference>
<organism evidence="5 6">
    <name type="scientific">Cylicocyclus nassatus</name>
    <name type="common">Nematode worm</name>
    <dbReference type="NCBI Taxonomy" id="53992"/>
    <lineage>
        <taxon>Eukaryota</taxon>
        <taxon>Metazoa</taxon>
        <taxon>Ecdysozoa</taxon>
        <taxon>Nematoda</taxon>
        <taxon>Chromadorea</taxon>
        <taxon>Rhabditida</taxon>
        <taxon>Rhabditina</taxon>
        <taxon>Rhabditomorpha</taxon>
        <taxon>Strongyloidea</taxon>
        <taxon>Strongylidae</taxon>
        <taxon>Cylicocyclus</taxon>
    </lineage>
</organism>
<sequence>MTVLWLLYLVQAAYAEKITRQENLMLKERCYSKWTGNQETMSQIVPGTSEQWDFNMQANKYRRQPVNQSNYPFAVALSWILGTRYDPIRGKDVVNFTTPVCSGVLISPRHILTAAHCLTVNDTNACKKGLPVQEKTAQEVGVFLYSCNDLQCWRSQGVLRAASVHVHRDYVKKACGEYYKYDIGVIELEENAYSSPICMPQWNDFVPHTVESIGYGKNGEDDSIQAVAYAMITEKPEDNTIEAFTKYKNEGSIGGDSGGPLVKKLNDKHYLLGILSAEGTKTQPLLVSSVFVDVRKYLDWICIITGVCPLIGDSMEYEPPFFTGLG</sequence>
<reference evidence="5" key="1">
    <citation type="submission" date="2023-07" db="EMBL/GenBank/DDBJ databases">
        <authorList>
            <consortium name="CYATHOMIX"/>
        </authorList>
    </citation>
    <scope>NUCLEOTIDE SEQUENCE</scope>
    <source>
        <strain evidence="5">N/A</strain>
    </source>
</reference>
<feature type="signal peptide" evidence="3">
    <location>
        <begin position="1"/>
        <end position="15"/>
    </location>
</feature>
<dbReference type="EMBL" id="CATQJL010000112">
    <property type="protein sequence ID" value="CAJ0594689.1"/>
    <property type="molecule type" value="Genomic_DNA"/>
</dbReference>
<evidence type="ECO:0000256" key="1">
    <source>
        <dbReference type="ARBA" id="ARBA00023157"/>
    </source>
</evidence>
<dbReference type="Proteomes" id="UP001176961">
    <property type="component" value="Unassembled WGS sequence"/>
</dbReference>
<keyword evidence="2" id="KW-0720">Serine protease</keyword>
<evidence type="ECO:0000256" key="3">
    <source>
        <dbReference type="SAM" id="SignalP"/>
    </source>
</evidence>
<dbReference type="SUPFAM" id="SSF50494">
    <property type="entry name" value="Trypsin-like serine proteases"/>
    <property type="match status" value="1"/>
</dbReference>
<keyword evidence="1" id="KW-1015">Disulfide bond</keyword>
<evidence type="ECO:0000259" key="4">
    <source>
        <dbReference type="PROSITE" id="PS50240"/>
    </source>
</evidence>
<dbReference type="InterPro" id="IPR001314">
    <property type="entry name" value="Peptidase_S1A"/>
</dbReference>
<dbReference type="InterPro" id="IPR018114">
    <property type="entry name" value="TRYPSIN_HIS"/>
</dbReference>
<dbReference type="GO" id="GO:0004252">
    <property type="term" value="F:serine-type endopeptidase activity"/>
    <property type="evidence" value="ECO:0007669"/>
    <property type="project" value="InterPro"/>
</dbReference>
<dbReference type="InterPro" id="IPR033116">
    <property type="entry name" value="TRYPSIN_SER"/>
</dbReference>
<keyword evidence="2" id="KW-0645">Protease</keyword>
<keyword evidence="2" id="KW-0378">Hydrolase</keyword>
<dbReference type="Gene3D" id="2.40.10.10">
    <property type="entry name" value="Trypsin-like serine proteases"/>
    <property type="match status" value="1"/>
</dbReference>
<name>A0AA36GMD2_CYLNA</name>
<protein>
    <recommendedName>
        <fullName evidence="4">Peptidase S1 domain-containing protein</fullName>
    </recommendedName>
</protein>
<feature type="chain" id="PRO_5041244542" description="Peptidase S1 domain-containing protein" evidence="3">
    <location>
        <begin position="16"/>
        <end position="326"/>
    </location>
</feature>
<evidence type="ECO:0000313" key="5">
    <source>
        <dbReference type="EMBL" id="CAJ0594689.1"/>
    </source>
</evidence>
<proteinExistence type="predicted"/>
<dbReference type="PROSITE" id="PS00134">
    <property type="entry name" value="TRYPSIN_HIS"/>
    <property type="match status" value="1"/>
</dbReference>
<keyword evidence="3" id="KW-0732">Signal</keyword>
<dbReference type="SMART" id="SM00020">
    <property type="entry name" value="Tryp_SPc"/>
    <property type="match status" value="1"/>
</dbReference>
<dbReference type="Pfam" id="PF00089">
    <property type="entry name" value="Trypsin"/>
    <property type="match status" value="1"/>
</dbReference>
<dbReference type="GO" id="GO:0006508">
    <property type="term" value="P:proteolysis"/>
    <property type="evidence" value="ECO:0007669"/>
    <property type="project" value="UniProtKB-KW"/>
</dbReference>
<comment type="caution">
    <text evidence="5">The sequence shown here is derived from an EMBL/GenBank/DDBJ whole genome shotgun (WGS) entry which is preliminary data.</text>
</comment>
<evidence type="ECO:0000313" key="6">
    <source>
        <dbReference type="Proteomes" id="UP001176961"/>
    </source>
</evidence>
<dbReference type="PRINTS" id="PR00722">
    <property type="entry name" value="CHYMOTRYPSIN"/>
</dbReference>
<accession>A0AA36GMD2</accession>
<dbReference type="AlphaFoldDB" id="A0AA36GMD2"/>
<dbReference type="PROSITE" id="PS50240">
    <property type="entry name" value="TRYPSIN_DOM"/>
    <property type="match status" value="1"/>
</dbReference>